<evidence type="ECO:0000256" key="6">
    <source>
        <dbReference type="ARBA" id="ARBA00023004"/>
    </source>
</evidence>
<dbReference type="PROSITE" id="PS51918">
    <property type="entry name" value="RADICAL_SAM"/>
    <property type="match status" value="1"/>
</dbReference>
<evidence type="ECO:0000313" key="11">
    <source>
        <dbReference type="Proteomes" id="UP001501447"/>
    </source>
</evidence>
<dbReference type="EMBL" id="BAAARJ010000008">
    <property type="protein sequence ID" value="GAA2613899.1"/>
    <property type="molecule type" value="Genomic_DNA"/>
</dbReference>
<organism evidence="10 11">
    <name type="scientific">Streptomyces axinellae</name>
    <dbReference type="NCBI Taxonomy" id="552788"/>
    <lineage>
        <taxon>Bacteria</taxon>
        <taxon>Bacillati</taxon>
        <taxon>Actinomycetota</taxon>
        <taxon>Actinomycetes</taxon>
        <taxon>Kitasatosporales</taxon>
        <taxon>Streptomycetaceae</taxon>
        <taxon>Streptomyces</taxon>
    </lineage>
</organism>
<dbReference type="InterPro" id="IPR013785">
    <property type="entry name" value="Aldolase_TIM"/>
</dbReference>
<evidence type="ECO:0000313" key="10">
    <source>
        <dbReference type="EMBL" id="GAA2613899.1"/>
    </source>
</evidence>
<dbReference type="PANTHER" id="PTHR30538:SF1">
    <property type="entry name" value="L-LYSINE 2,3-AMINOMUTASE"/>
    <property type="match status" value="1"/>
</dbReference>
<dbReference type="PANTHER" id="PTHR30538">
    <property type="entry name" value="LYSINE 2,3-AMINOMUTASE-RELATED"/>
    <property type="match status" value="1"/>
</dbReference>
<evidence type="ECO:0000256" key="1">
    <source>
        <dbReference type="ARBA" id="ARBA00001933"/>
    </source>
</evidence>
<comment type="caution">
    <text evidence="10">The sequence shown here is derived from an EMBL/GenBank/DDBJ whole genome shotgun (WGS) entry which is preliminary data.</text>
</comment>
<keyword evidence="5" id="KW-0663">Pyridoxal phosphate</keyword>
<keyword evidence="6" id="KW-0408">Iron</keyword>
<evidence type="ECO:0000256" key="8">
    <source>
        <dbReference type="ARBA" id="ARBA00023235"/>
    </source>
</evidence>
<accession>A0ABP6CFE0</accession>
<keyword evidence="8" id="KW-0413">Isomerase</keyword>
<protein>
    <recommendedName>
        <fullName evidence="9">Radical SAM core domain-containing protein</fullName>
    </recommendedName>
</protein>
<evidence type="ECO:0000256" key="4">
    <source>
        <dbReference type="ARBA" id="ARBA00022723"/>
    </source>
</evidence>
<dbReference type="Pfam" id="PF04055">
    <property type="entry name" value="Radical_SAM"/>
    <property type="match status" value="1"/>
</dbReference>
<keyword evidence="2" id="KW-0004">4Fe-4S</keyword>
<dbReference type="Gene3D" id="3.20.20.70">
    <property type="entry name" value="Aldolase class I"/>
    <property type="match status" value="1"/>
</dbReference>
<evidence type="ECO:0000256" key="2">
    <source>
        <dbReference type="ARBA" id="ARBA00022485"/>
    </source>
</evidence>
<dbReference type="InterPro" id="IPR007197">
    <property type="entry name" value="rSAM"/>
</dbReference>
<evidence type="ECO:0000259" key="9">
    <source>
        <dbReference type="PROSITE" id="PS51918"/>
    </source>
</evidence>
<reference evidence="11" key="1">
    <citation type="journal article" date="2019" name="Int. J. Syst. Evol. Microbiol.">
        <title>The Global Catalogue of Microorganisms (GCM) 10K type strain sequencing project: providing services to taxonomists for standard genome sequencing and annotation.</title>
        <authorList>
            <consortium name="The Broad Institute Genomics Platform"/>
            <consortium name="The Broad Institute Genome Sequencing Center for Infectious Disease"/>
            <person name="Wu L."/>
            <person name="Ma J."/>
        </authorList>
    </citation>
    <scope>NUCLEOTIDE SEQUENCE [LARGE SCALE GENOMIC DNA]</scope>
    <source>
        <strain evidence="11">JCM 16373</strain>
    </source>
</reference>
<evidence type="ECO:0000256" key="3">
    <source>
        <dbReference type="ARBA" id="ARBA00022691"/>
    </source>
</evidence>
<dbReference type="SUPFAM" id="SSF102114">
    <property type="entry name" value="Radical SAM enzymes"/>
    <property type="match status" value="1"/>
</dbReference>
<dbReference type="InterPro" id="IPR003739">
    <property type="entry name" value="Lys_aminomutase/Glu_NH3_mut"/>
</dbReference>
<keyword evidence="4" id="KW-0479">Metal-binding</keyword>
<dbReference type="Proteomes" id="UP001501447">
    <property type="component" value="Unassembled WGS sequence"/>
</dbReference>
<dbReference type="SFLD" id="SFLDS00029">
    <property type="entry name" value="Radical_SAM"/>
    <property type="match status" value="1"/>
</dbReference>
<dbReference type="InterPro" id="IPR058240">
    <property type="entry name" value="rSAM_sf"/>
</dbReference>
<keyword evidence="11" id="KW-1185">Reference proteome</keyword>
<keyword evidence="3" id="KW-0949">S-adenosyl-L-methionine</keyword>
<evidence type="ECO:0000256" key="7">
    <source>
        <dbReference type="ARBA" id="ARBA00023014"/>
    </source>
</evidence>
<dbReference type="RefSeq" id="WP_344566019.1">
    <property type="nucleotide sequence ID" value="NZ_BAAARJ010000008.1"/>
</dbReference>
<evidence type="ECO:0000256" key="5">
    <source>
        <dbReference type="ARBA" id="ARBA00022898"/>
    </source>
</evidence>
<proteinExistence type="predicted"/>
<keyword evidence="7" id="KW-0411">Iron-sulfur</keyword>
<name>A0ABP6CFE0_9ACTN</name>
<feature type="domain" description="Radical SAM core" evidence="9">
    <location>
        <begin position="69"/>
        <end position="285"/>
    </location>
</feature>
<sequence length="371" mass="41973">MAGATNGVFHEKTSPFLREKLAATPADFLRRQYLVDPAEPSAKPLEVDRHYHSEVEALFEGRVLRGVEKLYRRTVLVEPTSVCAAHCRWCIRGQYDTFTLREDELELIARYCGTAPENADVREVLVTGGDPLMLVRQLDFLLDALERHAPNVEVVRIGTRVPLQDPRRVDDRMVRALRSRSTFRIEIATHVNHPGELFPEVRAAYQRLHEAGVTVYDQTVLLRGVNDDLDTLVDLVEELRGLRIEMHYLFHCVPLRGMDHHRTTLDEGLRLARRLTSSGLTSGRAKPMFTVMTDIGKITLYEGTILEREPSGRVLLASGYSYEDRLKWTPSWQLPDSAHVGDDGLLRVWYLDSTADAAPLPVAVGAEEGNR</sequence>
<comment type="cofactor">
    <cofactor evidence="1">
        <name>pyridoxal 5'-phosphate</name>
        <dbReference type="ChEBI" id="CHEBI:597326"/>
    </cofactor>
</comment>
<dbReference type="CDD" id="cd01335">
    <property type="entry name" value="Radical_SAM"/>
    <property type="match status" value="1"/>
</dbReference>
<gene>
    <name evidence="10" type="ORF">GCM10009863_29540</name>
</gene>